<feature type="transmembrane region" description="Helical" evidence="6">
    <location>
        <begin position="138"/>
        <end position="162"/>
    </location>
</feature>
<dbReference type="VEuPathDB" id="FungiDB:BTJ68_09808"/>
<evidence type="ECO:0000256" key="6">
    <source>
        <dbReference type="SAM" id="Phobius"/>
    </source>
</evidence>
<dbReference type="InterPro" id="IPR020846">
    <property type="entry name" value="MFS_dom"/>
</dbReference>
<feature type="transmembrane region" description="Helical" evidence="6">
    <location>
        <begin position="81"/>
        <end position="101"/>
    </location>
</feature>
<evidence type="ECO:0000256" key="4">
    <source>
        <dbReference type="ARBA" id="ARBA00022989"/>
    </source>
</evidence>
<evidence type="ECO:0000259" key="7">
    <source>
        <dbReference type="PROSITE" id="PS50850"/>
    </source>
</evidence>
<dbReference type="SUPFAM" id="SSF103473">
    <property type="entry name" value="MFS general substrate transporter"/>
    <property type="match status" value="1"/>
</dbReference>
<dbReference type="PANTHER" id="PTHR43791">
    <property type="entry name" value="PERMEASE-RELATED"/>
    <property type="match status" value="1"/>
</dbReference>
<dbReference type="InterPro" id="IPR036259">
    <property type="entry name" value="MFS_trans_sf"/>
</dbReference>
<evidence type="ECO:0000256" key="2">
    <source>
        <dbReference type="ARBA" id="ARBA00022448"/>
    </source>
</evidence>
<keyword evidence="4 6" id="KW-1133">Transmembrane helix</keyword>
<protein>
    <recommendedName>
        <fullName evidence="7">Major facilitator superfamily (MFS) profile domain-containing protein</fullName>
    </recommendedName>
</protein>
<feature type="transmembrane region" description="Helical" evidence="6">
    <location>
        <begin position="332"/>
        <end position="353"/>
    </location>
</feature>
<dbReference type="PROSITE" id="PS50850">
    <property type="entry name" value="MFS"/>
    <property type="match status" value="1"/>
</dbReference>
<dbReference type="Pfam" id="PF07690">
    <property type="entry name" value="MFS_1"/>
    <property type="match status" value="2"/>
</dbReference>
<dbReference type="InterPro" id="IPR011701">
    <property type="entry name" value="MFS"/>
</dbReference>
<feature type="transmembrane region" description="Helical" evidence="6">
    <location>
        <begin position="394"/>
        <end position="412"/>
    </location>
</feature>
<comment type="subcellular location">
    <subcellularLocation>
        <location evidence="1">Membrane</location>
        <topology evidence="1">Multi-pass membrane protein</topology>
    </subcellularLocation>
</comment>
<evidence type="ECO:0000256" key="1">
    <source>
        <dbReference type="ARBA" id="ARBA00004141"/>
    </source>
</evidence>
<dbReference type="EMBL" id="QWIP01000430">
    <property type="protein sequence ID" value="RMY63953.1"/>
    <property type="molecule type" value="Genomic_DNA"/>
</dbReference>
<feature type="transmembrane region" description="Helical" evidence="6">
    <location>
        <begin position="229"/>
        <end position="245"/>
    </location>
</feature>
<feature type="transmembrane region" description="Helical" evidence="6">
    <location>
        <begin position="424"/>
        <end position="444"/>
    </location>
</feature>
<feature type="transmembrane region" description="Helical" evidence="6">
    <location>
        <begin position="300"/>
        <end position="320"/>
    </location>
</feature>
<dbReference type="AlphaFoldDB" id="A0A3M7DIQ1"/>
<keyword evidence="3 6" id="KW-0812">Transmembrane</keyword>
<evidence type="ECO:0000313" key="9">
    <source>
        <dbReference type="Proteomes" id="UP000269276"/>
    </source>
</evidence>
<dbReference type="Gene3D" id="1.20.1250.20">
    <property type="entry name" value="MFS general substrate transporter like domains"/>
    <property type="match status" value="2"/>
</dbReference>
<comment type="caution">
    <text evidence="8">The sequence shown here is derived from an EMBL/GenBank/DDBJ whole genome shotgun (WGS) entry which is preliminary data.</text>
</comment>
<proteinExistence type="predicted"/>
<accession>A0A3M7DIQ1</accession>
<sequence>MPRIHIMDARDEKAIGTDEVDFKENIEAGFGEDPALEKRITRKLDFHILPWIFVIWLLAFIDRSNIGNAKIDGLTEDLNLTGNQFNVALTVFYILYILVDIPSNWVLKKVGGGHYLPLLAVAWGAIACGMGAVKSYGALIACRLLLGVCEGGLFGGIILYLSMFYKRHNVMFRLGVFYCAAPLSGAFGGLLASGLAQISYGGYDSWPWIFFVEGASERGLSHVVMTDDFLGAVTVVVAAVAYFFLPHTPSQAKFLTPEEQAFAAHRLRIDLHGATSAEHVEEEHFSWAAVRHALLNVNTIAMGINFLLILVPIYSFSLFLPSIISGLGYEAIHAQLLTVPPNFLAFLAVLAAAYTSDKIKLRGPMIAGGLCIAAIGYIMQLASDKGGVKYAGTFFIAVGAFPCSPLITAWLSNNLAPHYIRATGIGFIVAVGNCGAFIATFTYLKEDAPEYTTGHAINLGAIGLSLILTISNILYIKMENKARESGKRDYRLARTGGEDLGYRHPEFRYTV</sequence>
<organism evidence="8 9">
    <name type="scientific">Hortaea werneckii</name>
    <name type="common">Black yeast</name>
    <name type="synonym">Cladosporium werneckii</name>
    <dbReference type="NCBI Taxonomy" id="91943"/>
    <lineage>
        <taxon>Eukaryota</taxon>
        <taxon>Fungi</taxon>
        <taxon>Dikarya</taxon>
        <taxon>Ascomycota</taxon>
        <taxon>Pezizomycotina</taxon>
        <taxon>Dothideomycetes</taxon>
        <taxon>Dothideomycetidae</taxon>
        <taxon>Mycosphaerellales</taxon>
        <taxon>Teratosphaeriaceae</taxon>
        <taxon>Hortaea</taxon>
    </lineage>
</organism>
<evidence type="ECO:0000313" key="8">
    <source>
        <dbReference type="EMBL" id="RMY63953.1"/>
    </source>
</evidence>
<feature type="transmembrane region" description="Helical" evidence="6">
    <location>
        <begin position="44"/>
        <end position="61"/>
    </location>
</feature>
<dbReference type="OrthoDB" id="2962993at2759"/>
<name>A0A3M7DIQ1_HORWE</name>
<reference evidence="8 9" key="1">
    <citation type="journal article" date="2018" name="BMC Genomics">
        <title>Genomic evidence for intraspecific hybridization in a clonal and extremely halotolerant yeast.</title>
        <authorList>
            <person name="Gostincar C."/>
            <person name="Stajich J.E."/>
            <person name="Zupancic J."/>
            <person name="Zalar P."/>
            <person name="Gunde-Cimerman N."/>
        </authorList>
    </citation>
    <scope>NUCLEOTIDE SEQUENCE [LARGE SCALE GENOMIC DNA]</scope>
    <source>
        <strain evidence="8 9">EXF-2682</strain>
    </source>
</reference>
<feature type="transmembrane region" description="Helical" evidence="6">
    <location>
        <begin position="456"/>
        <end position="476"/>
    </location>
</feature>
<feature type="transmembrane region" description="Helical" evidence="6">
    <location>
        <begin position="174"/>
        <end position="198"/>
    </location>
</feature>
<feature type="domain" description="Major facilitator superfamily (MFS) profile" evidence="7">
    <location>
        <begin position="48"/>
        <end position="481"/>
    </location>
</feature>
<feature type="transmembrane region" description="Helical" evidence="6">
    <location>
        <begin position="365"/>
        <end position="382"/>
    </location>
</feature>
<keyword evidence="5 6" id="KW-0472">Membrane</keyword>
<dbReference type="PANTHER" id="PTHR43791:SF5">
    <property type="entry name" value="MAJOR FACILITATOR SUPERFAMILY (MFS) PROFILE DOMAIN-CONTAINING PROTEIN"/>
    <property type="match status" value="1"/>
</dbReference>
<dbReference type="FunFam" id="1.20.1250.20:FF:000018">
    <property type="entry name" value="MFS transporter permease"/>
    <property type="match status" value="1"/>
</dbReference>
<dbReference type="GO" id="GO:0022857">
    <property type="term" value="F:transmembrane transporter activity"/>
    <property type="evidence" value="ECO:0007669"/>
    <property type="project" value="InterPro"/>
</dbReference>
<evidence type="ECO:0000256" key="3">
    <source>
        <dbReference type="ARBA" id="ARBA00022692"/>
    </source>
</evidence>
<gene>
    <name evidence="8" type="ORF">D0863_10157</name>
</gene>
<dbReference type="GO" id="GO:0016020">
    <property type="term" value="C:membrane"/>
    <property type="evidence" value="ECO:0007669"/>
    <property type="project" value="UniProtKB-SubCell"/>
</dbReference>
<dbReference type="Proteomes" id="UP000269276">
    <property type="component" value="Unassembled WGS sequence"/>
</dbReference>
<dbReference type="FunFam" id="1.20.1250.20:FF:000013">
    <property type="entry name" value="MFS general substrate transporter"/>
    <property type="match status" value="1"/>
</dbReference>
<feature type="transmembrane region" description="Helical" evidence="6">
    <location>
        <begin position="113"/>
        <end position="132"/>
    </location>
</feature>
<evidence type="ECO:0000256" key="5">
    <source>
        <dbReference type="ARBA" id="ARBA00023136"/>
    </source>
</evidence>
<keyword evidence="2" id="KW-0813">Transport</keyword>